<dbReference type="EMBL" id="JRNU01000010">
    <property type="protein sequence ID" value="KGF52625.1"/>
    <property type="molecule type" value="Genomic_DNA"/>
</dbReference>
<feature type="transmembrane region" description="Helical" evidence="10">
    <location>
        <begin position="405"/>
        <end position="421"/>
    </location>
</feature>
<comment type="caution">
    <text evidence="11">The sequence shown here is derived from an EMBL/GenBank/DDBJ whole genome shotgun (WGS) entry which is preliminary data.</text>
</comment>
<evidence type="ECO:0000256" key="9">
    <source>
        <dbReference type="PIRNR" id="PIRNR016636"/>
    </source>
</evidence>
<evidence type="ECO:0000256" key="4">
    <source>
        <dbReference type="ARBA" id="ARBA00022679"/>
    </source>
</evidence>
<evidence type="ECO:0000256" key="2">
    <source>
        <dbReference type="ARBA" id="ARBA00010323"/>
    </source>
</evidence>
<dbReference type="PANTHER" id="PTHR13285">
    <property type="entry name" value="ACYLTRANSFERASE"/>
    <property type="match status" value="1"/>
</dbReference>
<keyword evidence="7 9" id="KW-0472">Membrane</keyword>
<comment type="similarity">
    <text evidence="2 9">Belongs to the membrane-bound acyltransferase family.</text>
</comment>
<dbReference type="PANTHER" id="PTHR13285:SF23">
    <property type="entry name" value="TEICHOIC ACID D-ALANYLTRANSFERASE"/>
    <property type="match status" value="1"/>
</dbReference>
<organism evidence="11 12">
    <name type="scientific">Prevotella amnii DNF00058</name>
    <dbReference type="NCBI Taxonomy" id="1401066"/>
    <lineage>
        <taxon>Bacteria</taxon>
        <taxon>Pseudomonadati</taxon>
        <taxon>Bacteroidota</taxon>
        <taxon>Bacteroidia</taxon>
        <taxon>Bacteroidales</taxon>
        <taxon>Prevotellaceae</taxon>
        <taxon>Prevotella</taxon>
    </lineage>
</organism>
<evidence type="ECO:0000256" key="6">
    <source>
        <dbReference type="ARBA" id="ARBA00022989"/>
    </source>
</evidence>
<evidence type="ECO:0000313" key="11">
    <source>
        <dbReference type="EMBL" id="KGF52625.1"/>
    </source>
</evidence>
<dbReference type="InterPro" id="IPR028362">
    <property type="entry name" value="AlgI"/>
</dbReference>
<keyword evidence="6 10" id="KW-1133">Transmembrane helix</keyword>
<feature type="transmembrane region" description="Helical" evidence="10">
    <location>
        <begin position="484"/>
        <end position="502"/>
    </location>
</feature>
<protein>
    <submittedName>
        <fullName evidence="11">Alginate O-acetyltransferase</fullName>
    </submittedName>
</protein>
<evidence type="ECO:0000256" key="5">
    <source>
        <dbReference type="ARBA" id="ARBA00022692"/>
    </source>
</evidence>
<sequence>MDFNKIIDNIVAFFCSLYANMSGYFSSIDASRVLTVLQYDPRNPLLFSSGAFLFVALVFFLCYCLLRKQLSARLLFVTLFSYYFFYKSSGLYFLLLVVITVSDFYIARRIAQSNKKKVWLCLSLVIDLGMLAYFKYTNFFSSMVSQMIGNNFQPWDIFLPIGISFYTFKAVSYTIDVYRGKMQPLNSIMDYAFYVSFFPTLLAGPITRANDFVPQIRKPLCLSNEMFAKGVFLIIIGLFKKAVISDYLSANFVDRIFDNPSLFSGGEVLLGLYGYCFQIYCDFSGYSDMAIGIALLLGFTIPDNFNAPLQADSMTDFWRRWHISLSTWIRDYVYISLGGNRHGQWRMYLNQMIAMAACGLWHGASLNFIVWGVLHGLFVCIHKFWSQTVLHHDKRYHPKGLKRFFSVFITFHVITFSWLLFRCGSFDSVKVMVSQIFTKFNLAVLPDVFVAYKYVFLLMLFALVSHWLPFSWHEAGIKLIRRTGVIGAAIAVVVVIFIIMQVKSSEVQPFIYFQF</sequence>
<keyword evidence="4 9" id="KW-0808">Transferase</keyword>
<gene>
    <name evidence="11" type="ORF">HMPREF9302_03385</name>
</gene>
<evidence type="ECO:0000256" key="1">
    <source>
        <dbReference type="ARBA" id="ARBA00004651"/>
    </source>
</evidence>
<dbReference type="InterPro" id="IPR051085">
    <property type="entry name" value="MB_O-acyltransferase"/>
</dbReference>
<dbReference type="Proteomes" id="UP000029614">
    <property type="component" value="Unassembled WGS sequence"/>
</dbReference>
<comment type="subcellular location">
    <subcellularLocation>
        <location evidence="1">Cell membrane</location>
        <topology evidence="1">Multi-pass membrane protein</topology>
    </subcellularLocation>
</comment>
<feature type="transmembrane region" description="Helical" evidence="10">
    <location>
        <begin position="157"/>
        <end position="176"/>
    </location>
</feature>
<evidence type="ECO:0000256" key="3">
    <source>
        <dbReference type="ARBA" id="ARBA00022475"/>
    </source>
</evidence>
<evidence type="ECO:0000256" key="7">
    <source>
        <dbReference type="ARBA" id="ARBA00023136"/>
    </source>
</evidence>
<evidence type="ECO:0000256" key="10">
    <source>
        <dbReference type="SAM" id="Phobius"/>
    </source>
</evidence>
<dbReference type="PIRSF" id="PIRSF016636">
    <property type="entry name" value="AlgI_DltB"/>
    <property type="match status" value="1"/>
</dbReference>
<dbReference type="InterPro" id="IPR004299">
    <property type="entry name" value="MBOAT_fam"/>
</dbReference>
<keyword evidence="3 9" id="KW-1003">Cell membrane</keyword>
<feature type="transmembrane region" description="Helical" evidence="10">
    <location>
        <begin position="7"/>
        <end position="25"/>
    </location>
</feature>
<dbReference type="PIRSF" id="PIRSF500217">
    <property type="entry name" value="AlgI"/>
    <property type="match status" value="1"/>
</dbReference>
<dbReference type="GO" id="GO:0005886">
    <property type="term" value="C:plasma membrane"/>
    <property type="evidence" value="ECO:0007669"/>
    <property type="project" value="UniProtKB-SubCell"/>
</dbReference>
<dbReference type="GO" id="GO:0016746">
    <property type="term" value="F:acyltransferase activity"/>
    <property type="evidence" value="ECO:0007669"/>
    <property type="project" value="UniProtKB-KW"/>
</dbReference>
<accession>A0A096B0I2</accession>
<feature type="transmembrane region" description="Helical" evidence="10">
    <location>
        <begin position="451"/>
        <end position="472"/>
    </location>
</feature>
<dbReference type="Pfam" id="PF03062">
    <property type="entry name" value="MBOAT"/>
    <property type="match status" value="1"/>
</dbReference>
<evidence type="ECO:0000256" key="8">
    <source>
        <dbReference type="ARBA" id="ARBA00023315"/>
    </source>
</evidence>
<evidence type="ECO:0000313" key="12">
    <source>
        <dbReference type="Proteomes" id="UP000029614"/>
    </source>
</evidence>
<keyword evidence="8 9" id="KW-0012">Acyltransferase</keyword>
<feature type="transmembrane region" description="Helical" evidence="10">
    <location>
        <begin position="45"/>
        <end position="63"/>
    </location>
</feature>
<keyword evidence="12" id="KW-1185">Reference proteome</keyword>
<dbReference type="OrthoDB" id="9805788at2"/>
<dbReference type="InterPro" id="IPR024194">
    <property type="entry name" value="Ac/AlaTfrase_AlgI/DltB"/>
</dbReference>
<proteinExistence type="inferred from homology"/>
<name>A0A096B0I2_9BACT</name>
<dbReference type="AlphaFoldDB" id="A0A096B0I2"/>
<feature type="transmembrane region" description="Helical" evidence="10">
    <location>
        <begin position="119"/>
        <end position="137"/>
    </location>
</feature>
<keyword evidence="5 10" id="KW-0812">Transmembrane</keyword>
<reference evidence="11 12" key="1">
    <citation type="submission" date="2014-07" db="EMBL/GenBank/DDBJ databases">
        <authorList>
            <person name="McCorrison J."/>
            <person name="Sanka R."/>
            <person name="Torralba M."/>
            <person name="Gillis M."/>
            <person name="Haft D.H."/>
            <person name="Methe B."/>
            <person name="Sutton G."/>
            <person name="Nelson K.E."/>
        </authorList>
    </citation>
    <scope>NUCLEOTIDE SEQUENCE [LARGE SCALE GENOMIC DNA]</scope>
    <source>
        <strain evidence="11 12">DNF00058</strain>
    </source>
</reference>